<dbReference type="OrthoDB" id="5405540at2"/>
<dbReference type="KEGG" id="dao:Desac_0295"/>
<proteinExistence type="predicted"/>
<dbReference type="InterPro" id="IPR029046">
    <property type="entry name" value="LolA/LolB/LppX"/>
</dbReference>
<evidence type="ECO:0000256" key="2">
    <source>
        <dbReference type="SAM" id="SignalP"/>
    </source>
</evidence>
<dbReference type="Pfam" id="PF14125">
    <property type="entry name" value="DUF4292"/>
    <property type="match status" value="1"/>
</dbReference>
<accession>F2NEJ6</accession>
<keyword evidence="1 2" id="KW-0732">Signal</keyword>
<name>F2NEJ6_DESAR</name>
<feature type="chain" id="PRO_5003286945" description="DUF4292 domain-containing protein" evidence="2">
    <location>
        <begin position="25"/>
        <end position="269"/>
    </location>
</feature>
<dbReference type="SUPFAM" id="SSF89392">
    <property type="entry name" value="Prokaryotic lipoproteins and lipoprotein localization factors"/>
    <property type="match status" value="1"/>
</dbReference>
<dbReference type="AlphaFoldDB" id="F2NEJ6"/>
<gene>
    <name evidence="3" type="ordered locus">Desac_0295</name>
</gene>
<reference evidence="3 4" key="1">
    <citation type="journal article" date="2011" name="Stand. Genomic Sci.">
        <title>Complete genome sequence of the acetate-degrading sulfate reducer Desulfobacca acetoxidans type strain (ASRB2).</title>
        <authorList>
            <person name="Goker M."/>
            <person name="Teshima H."/>
            <person name="Lapidus A."/>
            <person name="Nolan M."/>
            <person name="Lucas S."/>
            <person name="Hammon N."/>
            <person name="Deshpande S."/>
            <person name="Cheng J.F."/>
            <person name="Tapia R."/>
            <person name="Han C."/>
            <person name="Goodwin L."/>
            <person name="Pitluck S."/>
            <person name="Huntemann M."/>
            <person name="Liolios K."/>
            <person name="Ivanova N."/>
            <person name="Pagani I."/>
            <person name="Mavromatis K."/>
            <person name="Ovchinikova G."/>
            <person name="Pati A."/>
            <person name="Chen A."/>
            <person name="Palaniappan K."/>
            <person name="Land M."/>
            <person name="Hauser L."/>
            <person name="Brambilla E.M."/>
            <person name="Rohde M."/>
            <person name="Spring S."/>
            <person name="Detter J.C."/>
            <person name="Woyke T."/>
            <person name="Bristow J."/>
            <person name="Eisen J.A."/>
            <person name="Markowitz V."/>
            <person name="Hugenholtz P."/>
            <person name="Kyrpides N.C."/>
            <person name="Klenk H.P."/>
        </authorList>
    </citation>
    <scope>NUCLEOTIDE SEQUENCE [LARGE SCALE GENOMIC DNA]</scope>
    <source>
        <strain evidence="4">ATCC 700848 / DSM 11109 / ASRB2</strain>
    </source>
</reference>
<dbReference type="RefSeq" id="WP_013705299.1">
    <property type="nucleotide sequence ID" value="NC_015388.1"/>
</dbReference>
<dbReference type="InterPro" id="IPR025634">
    <property type="entry name" value="DUF4292"/>
</dbReference>
<dbReference type="Gene3D" id="2.50.20.10">
    <property type="entry name" value="Lipoprotein localisation LolA/LolB/LppX"/>
    <property type="match status" value="1"/>
</dbReference>
<protein>
    <recommendedName>
        <fullName evidence="5">DUF4292 domain-containing protein</fullName>
    </recommendedName>
</protein>
<reference evidence="4" key="2">
    <citation type="submission" date="2011-03" db="EMBL/GenBank/DDBJ databases">
        <title>The complete genome of Desulfobacca acetoxidans DSM 11109.</title>
        <authorList>
            <consortium name="US DOE Joint Genome Institute (JGI-PGF)"/>
            <person name="Lucas S."/>
            <person name="Copeland A."/>
            <person name="Lapidus A."/>
            <person name="Bruce D."/>
            <person name="Goodwin L."/>
            <person name="Pitluck S."/>
            <person name="Peters L."/>
            <person name="Kyrpides N."/>
            <person name="Mavromatis K."/>
            <person name="Ivanova N."/>
            <person name="Ovchinnikova G."/>
            <person name="Teshima H."/>
            <person name="Detter J.C."/>
            <person name="Han C."/>
            <person name="Land M."/>
            <person name="Hauser L."/>
            <person name="Markowitz V."/>
            <person name="Cheng J.-F."/>
            <person name="Hugenholtz P."/>
            <person name="Woyke T."/>
            <person name="Wu D."/>
            <person name="Spring S."/>
            <person name="Schueler E."/>
            <person name="Brambilla E."/>
            <person name="Klenk H.-P."/>
            <person name="Eisen J.A."/>
        </authorList>
    </citation>
    <scope>NUCLEOTIDE SEQUENCE [LARGE SCALE GENOMIC DNA]</scope>
    <source>
        <strain evidence="4">ATCC 700848 / DSM 11109 / ASRB2</strain>
    </source>
</reference>
<evidence type="ECO:0000313" key="3">
    <source>
        <dbReference type="EMBL" id="AEB08186.1"/>
    </source>
</evidence>
<evidence type="ECO:0008006" key="5">
    <source>
        <dbReference type="Google" id="ProtNLM"/>
    </source>
</evidence>
<dbReference type="eggNOG" id="COG2834">
    <property type="taxonomic scope" value="Bacteria"/>
</dbReference>
<dbReference type="EMBL" id="CP002629">
    <property type="protein sequence ID" value="AEB08186.1"/>
    <property type="molecule type" value="Genomic_DNA"/>
</dbReference>
<dbReference type="HOGENOM" id="CLU_1022514_0_0_7"/>
<organism evidence="3 4">
    <name type="scientific">Desulfobacca acetoxidans (strain ATCC 700848 / DSM 11109 / ASRB2)</name>
    <dbReference type="NCBI Taxonomy" id="880072"/>
    <lineage>
        <taxon>Bacteria</taxon>
        <taxon>Pseudomonadati</taxon>
        <taxon>Thermodesulfobacteriota</taxon>
        <taxon>Desulfobaccia</taxon>
        <taxon>Desulfobaccales</taxon>
        <taxon>Desulfobaccaceae</taxon>
        <taxon>Desulfobacca</taxon>
    </lineage>
</organism>
<dbReference type="Proteomes" id="UP000000483">
    <property type="component" value="Chromosome"/>
</dbReference>
<evidence type="ECO:0000313" key="4">
    <source>
        <dbReference type="Proteomes" id="UP000000483"/>
    </source>
</evidence>
<keyword evidence="4" id="KW-1185">Reference proteome</keyword>
<evidence type="ECO:0000256" key="1">
    <source>
        <dbReference type="ARBA" id="ARBA00022729"/>
    </source>
</evidence>
<dbReference type="STRING" id="880072.Desac_0295"/>
<sequence length="269" mass="30038">MNFQTRLYPGLALGLILICLSACARLPIAPPGERPVVSSASDLMHQLEAKANAVQSLQAKGRVSVISPQKNYNGNALFAVFKPSLLRVDVLNFWGQPAVAFISTEQEIKFMVYPESKLYRGPATSANLSRFIPLPISLHDFMAILTGRVAFERYDKPTLAIIGQSEAYFLELSSRDERGRLQLTIEAQELNITSARWLDLQGREFMQAQFSDFITRGGISGPQQIQLASGDGLRQMRLRYRELTYNVPFSDETLILPVSGDIQELPFPQ</sequence>
<feature type="signal peptide" evidence="2">
    <location>
        <begin position="1"/>
        <end position="24"/>
    </location>
</feature>